<dbReference type="PANTHER" id="PTHR30173">
    <property type="entry name" value="SIGMA 19 FACTOR"/>
    <property type="match status" value="1"/>
</dbReference>
<dbReference type="InterPro" id="IPR032710">
    <property type="entry name" value="NTF2-like_dom_sf"/>
</dbReference>
<organism evidence="9 10">
    <name type="scientific">Nocardia rhizosphaerihabitans</name>
    <dbReference type="NCBI Taxonomy" id="1691570"/>
    <lineage>
        <taxon>Bacteria</taxon>
        <taxon>Bacillati</taxon>
        <taxon>Actinomycetota</taxon>
        <taxon>Actinomycetes</taxon>
        <taxon>Mycobacteriales</taxon>
        <taxon>Nocardiaceae</taxon>
        <taxon>Nocardia</taxon>
    </lineage>
</organism>
<dbReference type="Proteomes" id="UP000658127">
    <property type="component" value="Unassembled WGS sequence"/>
</dbReference>
<comment type="caution">
    <text evidence="9">The sequence shown here is derived from an EMBL/GenBank/DDBJ whole genome shotgun (WGS) entry which is preliminary data.</text>
</comment>
<evidence type="ECO:0000313" key="9">
    <source>
        <dbReference type="EMBL" id="GGN81533.1"/>
    </source>
</evidence>
<dbReference type="InterPro" id="IPR014284">
    <property type="entry name" value="RNA_pol_sigma-70_dom"/>
</dbReference>
<gene>
    <name evidence="9" type="ORF">GCM10011610_32020</name>
</gene>
<dbReference type="InterPro" id="IPR013325">
    <property type="entry name" value="RNA_pol_sigma_r2"/>
</dbReference>
<proteinExistence type="inferred from homology"/>
<dbReference type="InterPro" id="IPR052704">
    <property type="entry name" value="ECF_Sigma-70_Domain"/>
</dbReference>
<feature type="domain" description="RNA polymerase sigma-70 region 2" evidence="7">
    <location>
        <begin position="17"/>
        <end position="75"/>
    </location>
</feature>
<dbReference type="InterPro" id="IPR013324">
    <property type="entry name" value="RNA_pol_sigma_r3/r4-like"/>
</dbReference>
<keyword evidence="5" id="KW-0238">DNA-binding</keyword>
<protein>
    <submittedName>
        <fullName evidence="9">RNA polymerase sigma24 factor</fullName>
    </submittedName>
</protein>
<accession>A0ABQ2KF18</accession>
<evidence type="ECO:0000259" key="7">
    <source>
        <dbReference type="Pfam" id="PF04542"/>
    </source>
</evidence>
<dbReference type="RefSeq" id="WP_229739869.1">
    <property type="nucleotide sequence ID" value="NZ_BMNE01000003.1"/>
</dbReference>
<evidence type="ECO:0000259" key="8">
    <source>
        <dbReference type="Pfam" id="PF08281"/>
    </source>
</evidence>
<keyword evidence="3" id="KW-0805">Transcription regulation</keyword>
<evidence type="ECO:0000256" key="3">
    <source>
        <dbReference type="ARBA" id="ARBA00023015"/>
    </source>
</evidence>
<sequence length="312" mass="33576">MTAHSDDTADATDVFVNHRELLFSVVYNMLGTVADTEDVLQEVWLAWAARARGDRIDNPRAYLTRIAVNQALARRAAVSRRREDYVGQWLPEPLVEDAPEDDGAAAAVRTESFSMAMLVVLESLTPLERAVFVLNEVFAYPHTEIADMVDRSPAAVRQLAHRARAHVQARRPRTQVDPRVCRAVTERFVAAAMGGDLEELLAVLSPDVTLWTDGGGTGPATSLRPVHGRMPVAQVFLAVAAAGLDGYRVGWRTISGDPCAVVFDGDAPLAVVVLDVAADDSVVGIYSVTNPAKLTHVTSVGPGMLGTTQAVN</sequence>
<dbReference type="Pfam" id="PF08281">
    <property type="entry name" value="Sigma70_r4_2"/>
    <property type="match status" value="1"/>
</dbReference>
<keyword evidence="6" id="KW-0804">Transcription</keyword>
<dbReference type="Pfam" id="PF04542">
    <property type="entry name" value="Sigma70_r2"/>
    <property type="match status" value="1"/>
</dbReference>
<evidence type="ECO:0000256" key="1">
    <source>
        <dbReference type="ARBA" id="ARBA00010641"/>
    </source>
</evidence>
<evidence type="ECO:0000256" key="2">
    <source>
        <dbReference type="ARBA" id="ARBA00011344"/>
    </source>
</evidence>
<dbReference type="SUPFAM" id="SSF54427">
    <property type="entry name" value="NTF2-like"/>
    <property type="match status" value="1"/>
</dbReference>
<dbReference type="NCBIfam" id="NF007214">
    <property type="entry name" value="PRK09636.1"/>
    <property type="match status" value="1"/>
</dbReference>
<dbReference type="Gene3D" id="3.10.450.50">
    <property type="match status" value="1"/>
</dbReference>
<evidence type="ECO:0000313" key="10">
    <source>
        <dbReference type="Proteomes" id="UP000658127"/>
    </source>
</evidence>
<dbReference type="InterPro" id="IPR013249">
    <property type="entry name" value="RNA_pol_sigma70_r4_t2"/>
</dbReference>
<dbReference type="NCBIfam" id="TIGR02937">
    <property type="entry name" value="sigma70-ECF"/>
    <property type="match status" value="1"/>
</dbReference>
<dbReference type="EMBL" id="BMNE01000003">
    <property type="protein sequence ID" value="GGN81533.1"/>
    <property type="molecule type" value="Genomic_DNA"/>
</dbReference>
<name>A0ABQ2KF18_9NOCA</name>
<dbReference type="InterPro" id="IPR007627">
    <property type="entry name" value="RNA_pol_sigma70_r2"/>
</dbReference>
<keyword evidence="10" id="KW-1185">Reference proteome</keyword>
<dbReference type="PANTHER" id="PTHR30173:SF36">
    <property type="entry name" value="ECF RNA POLYMERASE SIGMA FACTOR SIGJ"/>
    <property type="match status" value="1"/>
</dbReference>
<dbReference type="SUPFAM" id="SSF88946">
    <property type="entry name" value="Sigma2 domain of RNA polymerase sigma factors"/>
    <property type="match status" value="1"/>
</dbReference>
<reference evidence="10" key="1">
    <citation type="journal article" date="2019" name="Int. J. Syst. Evol. Microbiol.">
        <title>The Global Catalogue of Microorganisms (GCM) 10K type strain sequencing project: providing services to taxonomists for standard genome sequencing and annotation.</title>
        <authorList>
            <consortium name="The Broad Institute Genomics Platform"/>
            <consortium name="The Broad Institute Genome Sequencing Center for Infectious Disease"/>
            <person name="Wu L."/>
            <person name="Ma J."/>
        </authorList>
    </citation>
    <scope>NUCLEOTIDE SEQUENCE [LARGE SCALE GENOMIC DNA]</scope>
    <source>
        <strain evidence="10">CGMCC 4.7329</strain>
    </source>
</reference>
<evidence type="ECO:0000256" key="5">
    <source>
        <dbReference type="ARBA" id="ARBA00023125"/>
    </source>
</evidence>
<dbReference type="InterPro" id="IPR036388">
    <property type="entry name" value="WH-like_DNA-bd_sf"/>
</dbReference>
<dbReference type="SUPFAM" id="SSF88659">
    <property type="entry name" value="Sigma3 and sigma4 domains of RNA polymerase sigma factors"/>
    <property type="match status" value="1"/>
</dbReference>
<dbReference type="Gene3D" id="1.10.1740.10">
    <property type="match status" value="1"/>
</dbReference>
<evidence type="ECO:0000256" key="4">
    <source>
        <dbReference type="ARBA" id="ARBA00023082"/>
    </source>
</evidence>
<comment type="similarity">
    <text evidence="1">Belongs to the sigma-70 factor family. ECF subfamily.</text>
</comment>
<comment type="subunit">
    <text evidence="2">Interacts transiently with the RNA polymerase catalytic core formed by RpoA, RpoB, RpoC and RpoZ (2 alpha, 1 beta, 1 beta' and 1 omega subunit) to form the RNA polymerase holoenzyme that can initiate transcription.</text>
</comment>
<evidence type="ECO:0000256" key="6">
    <source>
        <dbReference type="ARBA" id="ARBA00023163"/>
    </source>
</evidence>
<dbReference type="Gene3D" id="1.10.10.10">
    <property type="entry name" value="Winged helix-like DNA-binding domain superfamily/Winged helix DNA-binding domain"/>
    <property type="match status" value="1"/>
</dbReference>
<keyword evidence="4" id="KW-0731">Sigma factor</keyword>
<feature type="domain" description="RNA polymerase sigma factor 70 region 4 type 2" evidence="8">
    <location>
        <begin position="116"/>
        <end position="166"/>
    </location>
</feature>